<evidence type="ECO:0000259" key="6">
    <source>
        <dbReference type="SMART" id="SM00965"/>
    </source>
</evidence>
<sequence length="1148" mass="130155">MNFYQCMRVMKFTMLLLTCLFVQVHANSYAQRITMSKQNASIHTVLEEIRKQSQYDFFYDTDLFNHAKPASIEVKNATVEQVLNACFAGKPYSYTIDNKVVVITEAEVNSTAKSQVTEVTGIVRQQSGRISGKVMDDKGEPLIGANVKIVQTGQVLQSSTDGSYSFNVLPGTYTIEVSYVSFKSKRITDVVVKAGALTTLNVVLNAVVSQLDQVVVTASYKTESTNALYTRQKNKAGISNGISSEQIAALPDKNIGETLKRISGVSTTDNRRVVVRGIAERYNMAMMDGAALPSTDVQVRDFEFDIIPSNLVDNVVVSKTATPDMGFGFGGGMVQINTMAIPDNNFTTFSLGSKYINGSTGKDFLGYARGSNDYLGFDDGNRAHFPKDLFSFTNQNYRPTDPYNTSPPEGVEKITPEMISAQNKRIGGLERLGSRMYTTAPGQNYQFSLGRNYNLKTSRFGFVGSLSYRNEQAIDDILHFERGSFNMIGSNLYSPETGEEINESKASQYNFTTSWGALLNAGWNSKNHHITFRNFYSRVFANQFFRISGWGEDEGFEENPVIKEYDRPKYIDLLQNRINGEHNFGYFKFDWSVARNKVTNQELDAVDAEMDPIETINGTVYNYVPGGTTNPGVGTVNRSKYEYQEINWIGDAALSYKFNIRKMNQVVKAGYQYMAKKGDYSWNVLPIGVANLANYNVKYVPIQNWNLDFADPLHDVYYFPAAVNSNNYTGRNNNQAWYIMMDNRFTHWLRLVWGIRGEYYKYEKIKDAAADLAALTDMNNLDKKRYVDPETGNLVHQSLDAGAEDKQWQYLPSANLTITPLENFNIRASYAKSAIRPALIENSSFARFNYLYGRIQRNTGVVSTLITHYDLRMEWYPSPGEVISAGYFKKHFRNPVEMYLDVTNTSGAVDLLTANSDYADVKGWELDIRKKLDFIYPGWKPLKNLYLSSNLTLQHSEVQASAFRYETMGAGEDNDGVSYAYRKKTYLKEKRPLYGQVPVLYNVGLQYDGDRLGANIAYNHSGYKTFTVAMQPQYSEIERPRDQLDAQLSYKFLKDKKLQVKLNISNLLNSPYRFFINGQNTYKTKPGADIMNMNEWSDVYEWKYGFSDKYEEGYYEPMTGNLNRRIGDTDTFIRKAGTSFSLALSYSF</sequence>
<keyword evidence="3" id="KW-0472">Membrane</keyword>
<evidence type="ECO:0000256" key="1">
    <source>
        <dbReference type="ARBA" id="ARBA00004442"/>
    </source>
</evidence>
<reference evidence="7" key="1">
    <citation type="submission" date="2012-02" db="EMBL/GenBank/DDBJ databases">
        <title>The complete genome of Solitalea canadensis DSM 3403.</title>
        <authorList>
            <consortium name="US DOE Joint Genome Institute (JGI-PGF)"/>
            <person name="Lucas S."/>
            <person name="Copeland A."/>
            <person name="Lapidus A."/>
            <person name="Glavina del Rio T."/>
            <person name="Dalin E."/>
            <person name="Tice H."/>
            <person name="Bruce D."/>
            <person name="Goodwin L."/>
            <person name="Pitluck S."/>
            <person name="Peters L."/>
            <person name="Ovchinnikova G."/>
            <person name="Lu M."/>
            <person name="Kyrpides N."/>
            <person name="Mavromatis K."/>
            <person name="Ivanova N."/>
            <person name="Brettin T."/>
            <person name="Detter J.C."/>
            <person name="Han C."/>
            <person name="Larimer F."/>
            <person name="Land M."/>
            <person name="Hauser L."/>
            <person name="Markowitz V."/>
            <person name="Cheng J.-F."/>
            <person name="Hugenholtz P."/>
            <person name="Woyke T."/>
            <person name="Wu D."/>
            <person name="Spring S."/>
            <person name="Schroeder M."/>
            <person name="Kopitz M."/>
            <person name="Brambilla E."/>
            <person name="Klenk H.-P."/>
            <person name="Eisen J.A."/>
        </authorList>
    </citation>
    <scope>NUCLEOTIDE SEQUENCE</scope>
    <source>
        <strain evidence="7">DSM 3403</strain>
    </source>
</reference>
<evidence type="ECO:0000256" key="5">
    <source>
        <dbReference type="SAM" id="SignalP"/>
    </source>
</evidence>
<keyword evidence="4" id="KW-0998">Cell outer membrane</keyword>
<dbReference type="Pfam" id="PF07715">
    <property type="entry name" value="Plug"/>
    <property type="match status" value="1"/>
</dbReference>
<accession>H8KUB4</accession>
<dbReference type="Gene3D" id="2.40.170.20">
    <property type="entry name" value="TonB-dependent receptor, beta-barrel domain"/>
    <property type="match status" value="1"/>
</dbReference>
<feature type="chain" id="PRO_5003614542" evidence="5">
    <location>
        <begin position="27"/>
        <end position="1148"/>
    </location>
</feature>
<keyword evidence="8" id="KW-1185">Reference proteome</keyword>
<dbReference type="GO" id="GO:0009279">
    <property type="term" value="C:cell outer membrane"/>
    <property type="evidence" value="ECO:0007669"/>
    <property type="project" value="UniProtKB-SubCell"/>
</dbReference>
<dbReference type="SMART" id="SM00965">
    <property type="entry name" value="STN"/>
    <property type="match status" value="1"/>
</dbReference>
<evidence type="ECO:0000313" key="8">
    <source>
        <dbReference type="Proteomes" id="UP000007590"/>
    </source>
</evidence>
<dbReference type="InterPro" id="IPR037066">
    <property type="entry name" value="Plug_dom_sf"/>
</dbReference>
<dbReference type="SUPFAM" id="SSF56935">
    <property type="entry name" value="Porins"/>
    <property type="match status" value="1"/>
</dbReference>
<dbReference type="eggNOG" id="COG1629">
    <property type="taxonomic scope" value="Bacteria"/>
</dbReference>
<feature type="domain" description="Secretin/TonB short N-terminal" evidence="6">
    <location>
        <begin position="55"/>
        <end position="106"/>
    </location>
</feature>
<dbReference type="SUPFAM" id="SSF49464">
    <property type="entry name" value="Carboxypeptidase regulatory domain-like"/>
    <property type="match status" value="1"/>
</dbReference>
<dbReference type="HOGENOM" id="CLU_006935_0_0_10"/>
<evidence type="ECO:0000256" key="3">
    <source>
        <dbReference type="ARBA" id="ARBA00023136"/>
    </source>
</evidence>
<feature type="signal peptide" evidence="5">
    <location>
        <begin position="1"/>
        <end position="26"/>
    </location>
</feature>
<dbReference type="Proteomes" id="UP000007590">
    <property type="component" value="Chromosome"/>
</dbReference>
<evidence type="ECO:0000313" key="7">
    <source>
        <dbReference type="EMBL" id="AFD07226.1"/>
    </source>
</evidence>
<dbReference type="PANTHER" id="PTHR40980">
    <property type="entry name" value="PLUG DOMAIN-CONTAINING PROTEIN"/>
    <property type="match status" value="1"/>
</dbReference>
<dbReference type="InterPro" id="IPR036942">
    <property type="entry name" value="Beta-barrel_TonB_sf"/>
</dbReference>
<dbReference type="Gene3D" id="2.60.40.1120">
    <property type="entry name" value="Carboxypeptidase-like, regulatory domain"/>
    <property type="match status" value="1"/>
</dbReference>
<dbReference type="EMBL" id="CP003349">
    <property type="protein sequence ID" value="AFD07226.1"/>
    <property type="molecule type" value="Genomic_DNA"/>
</dbReference>
<gene>
    <name evidence="7" type="ordered locus">Solca_2175</name>
</gene>
<evidence type="ECO:0000256" key="4">
    <source>
        <dbReference type="ARBA" id="ARBA00023237"/>
    </source>
</evidence>
<dbReference type="Pfam" id="PF13620">
    <property type="entry name" value="CarboxypepD_reg"/>
    <property type="match status" value="1"/>
</dbReference>
<dbReference type="InterPro" id="IPR012910">
    <property type="entry name" value="Plug_dom"/>
</dbReference>
<protein>
    <submittedName>
        <fullName evidence="7">Outer membrane receptor protein</fullName>
    </submittedName>
</protein>
<keyword evidence="5" id="KW-0732">Signal</keyword>
<dbReference type="PANTHER" id="PTHR40980:SF4">
    <property type="entry name" value="TONB-DEPENDENT RECEPTOR-LIKE BETA-BARREL DOMAIN-CONTAINING PROTEIN"/>
    <property type="match status" value="1"/>
</dbReference>
<proteinExistence type="predicted"/>
<name>H8KUB4_SOLCM</name>
<dbReference type="Gene3D" id="2.170.130.10">
    <property type="entry name" value="TonB-dependent receptor, plug domain"/>
    <property type="match status" value="1"/>
</dbReference>
<evidence type="ECO:0000256" key="2">
    <source>
        <dbReference type="ARBA" id="ARBA00022448"/>
    </source>
</evidence>
<dbReference type="InterPro" id="IPR008969">
    <property type="entry name" value="CarboxyPept-like_regulatory"/>
</dbReference>
<keyword evidence="2" id="KW-0813">Transport</keyword>
<organism evidence="7 8">
    <name type="scientific">Solitalea canadensis (strain ATCC 29591 / DSM 3403 / JCM 21819 / LMG 8368 / NBRC 15130 / NCIMB 12057 / USAM 9D)</name>
    <name type="common">Flexibacter canadensis</name>
    <dbReference type="NCBI Taxonomy" id="929556"/>
    <lineage>
        <taxon>Bacteria</taxon>
        <taxon>Pseudomonadati</taxon>
        <taxon>Bacteroidota</taxon>
        <taxon>Sphingobacteriia</taxon>
        <taxon>Sphingobacteriales</taxon>
        <taxon>Sphingobacteriaceae</taxon>
        <taxon>Solitalea</taxon>
    </lineage>
</organism>
<dbReference type="Pfam" id="PF07660">
    <property type="entry name" value="STN"/>
    <property type="match status" value="1"/>
</dbReference>
<dbReference type="KEGG" id="scn:Solca_2175"/>
<dbReference type="AlphaFoldDB" id="H8KUB4"/>
<dbReference type="STRING" id="929556.Solca_2175"/>
<dbReference type="InterPro" id="IPR011662">
    <property type="entry name" value="Secretin/TonB_short_N"/>
</dbReference>
<dbReference type="RefSeq" id="WP_014680453.1">
    <property type="nucleotide sequence ID" value="NC_017770.1"/>
</dbReference>
<comment type="subcellular location">
    <subcellularLocation>
        <location evidence="1">Cell outer membrane</location>
    </subcellularLocation>
</comment>
<keyword evidence="7" id="KW-0675">Receptor</keyword>